<proteinExistence type="predicted"/>
<dbReference type="Proteomes" id="UP000034793">
    <property type="component" value="Unassembled WGS sequence"/>
</dbReference>
<evidence type="ECO:0000313" key="2">
    <source>
        <dbReference type="Proteomes" id="UP000034793"/>
    </source>
</evidence>
<reference evidence="1 2" key="1">
    <citation type="journal article" date="2015" name="Nature">
        <title>rRNA introns, odd ribosomes, and small enigmatic genomes across a large radiation of phyla.</title>
        <authorList>
            <person name="Brown C.T."/>
            <person name="Hug L.A."/>
            <person name="Thomas B.C."/>
            <person name="Sharon I."/>
            <person name="Castelle C.J."/>
            <person name="Singh A."/>
            <person name="Wilkins M.J."/>
            <person name="Williams K.H."/>
            <person name="Banfield J.F."/>
        </authorList>
    </citation>
    <scope>NUCLEOTIDE SEQUENCE [LARGE SCALE GENOMIC DNA]</scope>
</reference>
<comment type="caution">
    <text evidence="1">The sequence shown here is derived from an EMBL/GenBank/DDBJ whole genome shotgun (WGS) entry which is preliminary data.</text>
</comment>
<dbReference type="AlphaFoldDB" id="A0A0G0PLX9"/>
<organism evidence="1 2">
    <name type="scientific">Candidatus Woesebacteria bacterium GW2011_GWA1_39_8</name>
    <dbReference type="NCBI Taxonomy" id="1618552"/>
    <lineage>
        <taxon>Bacteria</taxon>
        <taxon>Candidatus Woeseibacteriota</taxon>
    </lineage>
</organism>
<accession>A0A0G0PLX9</accession>
<name>A0A0G0PLX9_9BACT</name>
<sequence length="40" mass="4956">MAVDFNLFRRRRCYLRTDLLFQAKQNLLILCPDYECKKFI</sequence>
<dbReference type="EMBL" id="LBXL01000038">
    <property type="protein sequence ID" value="KKR28938.1"/>
    <property type="molecule type" value="Genomic_DNA"/>
</dbReference>
<gene>
    <name evidence="1" type="ORF">UT61_C0038G0004</name>
</gene>
<protein>
    <submittedName>
        <fullName evidence="1">Uncharacterized protein</fullName>
    </submittedName>
</protein>
<evidence type="ECO:0000313" key="1">
    <source>
        <dbReference type="EMBL" id="KKR28938.1"/>
    </source>
</evidence>